<keyword evidence="2" id="KW-0677">Repeat</keyword>
<protein>
    <submittedName>
        <fullName evidence="4">Insulin-like growth factor-binding complex acid labile subunit</fullName>
    </submittedName>
</protein>
<evidence type="ECO:0000256" key="1">
    <source>
        <dbReference type="ARBA" id="ARBA00022614"/>
    </source>
</evidence>
<dbReference type="Gene3D" id="3.80.10.10">
    <property type="entry name" value="Ribonuclease Inhibitor"/>
    <property type="match status" value="3"/>
</dbReference>
<name>A0A3M7Q868_BRAPC</name>
<proteinExistence type="predicted"/>
<feature type="signal peptide" evidence="3">
    <location>
        <begin position="1"/>
        <end position="19"/>
    </location>
</feature>
<keyword evidence="1" id="KW-0433">Leucine-rich repeat</keyword>
<dbReference type="InterPro" id="IPR026906">
    <property type="entry name" value="LRR_5"/>
</dbReference>
<dbReference type="STRING" id="10195.A0A3M7Q868"/>
<evidence type="ECO:0000313" key="5">
    <source>
        <dbReference type="Proteomes" id="UP000276133"/>
    </source>
</evidence>
<organism evidence="4 5">
    <name type="scientific">Brachionus plicatilis</name>
    <name type="common">Marine rotifer</name>
    <name type="synonym">Brachionus muelleri</name>
    <dbReference type="NCBI Taxonomy" id="10195"/>
    <lineage>
        <taxon>Eukaryota</taxon>
        <taxon>Metazoa</taxon>
        <taxon>Spiralia</taxon>
        <taxon>Gnathifera</taxon>
        <taxon>Rotifera</taxon>
        <taxon>Eurotatoria</taxon>
        <taxon>Monogononta</taxon>
        <taxon>Pseudotrocha</taxon>
        <taxon>Ploima</taxon>
        <taxon>Brachionidae</taxon>
        <taxon>Brachionus</taxon>
    </lineage>
</organism>
<sequence length="473" mass="53819">MSQVMHKVVIFWSIGALLALDECFFDGCRCVKNIDYSYDIICVNQNNSLFPKRLKSNITRTINTFLLKQYLFTEIPDGTFQGLAIRHLIIGENRLKKIGPDTFRGIKSLSLLKIIEKNFETIDLGAFDPISYYLSELGIWQINYQSHKIDEFFAELKKLKSLKTLSLMGYGLKQFKPEWTTIFESIVHLNLASNEMKSIGPDIFKSCKHIESINLNNNFMSNLSSIFRALEPVKSKLRELKLASNQISQLKDFSAFARLEALDLSNNQIKKIPTGLLKGLDKLNSLYLSSNLIRSLPDSLFSSVPALSILMLDNNYLSTVPSVRTLSNLKILDLSNQNGNLKELEDFLFERANSTCCLYLNLDANRIEKYGKKTFCSRDSGLSEIRKLDLSYQSMANMDHCLLSQLRSDMANKIEFYVTMESEISKESTVSCNCELKSFLKSLKIGFIGPCSDVAGPCNEYQQTQQCDKQFQC</sequence>
<dbReference type="InterPro" id="IPR001611">
    <property type="entry name" value="Leu-rich_rpt"/>
</dbReference>
<dbReference type="Pfam" id="PF13306">
    <property type="entry name" value="LRR_5"/>
    <property type="match status" value="2"/>
</dbReference>
<dbReference type="InterPro" id="IPR032675">
    <property type="entry name" value="LRR_dom_sf"/>
</dbReference>
<evidence type="ECO:0000256" key="3">
    <source>
        <dbReference type="SAM" id="SignalP"/>
    </source>
</evidence>
<keyword evidence="5" id="KW-1185">Reference proteome</keyword>
<dbReference type="AlphaFoldDB" id="A0A3M7Q868"/>
<dbReference type="Proteomes" id="UP000276133">
    <property type="component" value="Unassembled WGS sequence"/>
</dbReference>
<dbReference type="Pfam" id="PF13855">
    <property type="entry name" value="LRR_8"/>
    <property type="match status" value="1"/>
</dbReference>
<dbReference type="InterPro" id="IPR003591">
    <property type="entry name" value="Leu-rich_rpt_typical-subtyp"/>
</dbReference>
<dbReference type="SUPFAM" id="SSF52047">
    <property type="entry name" value="RNI-like"/>
    <property type="match status" value="1"/>
</dbReference>
<dbReference type="EMBL" id="REGN01007135">
    <property type="protein sequence ID" value="RNA07171.1"/>
    <property type="molecule type" value="Genomic_DNA"/>
</dbReference>
<gene>
    <name evidence="4" type="ORF">BpHYR1_019647</name>
</gene>
<feature type="chain" id="PRO_5018007049" evidence="3">
    <location>
        <begin position="20"/>
        <end position="473"/>
    </location>
</feature>
<dbReference type="PROSITE" id="PS51450">
    <property type="entry name" value="LRR"/>
    <property type="match status" value="3"/>
</dbReference>
<accession>A0A3M7Q868</accession>
<dbReference type="PANTHER" id="PTHR24366">
    <property type="entry name" value="IG(IMMUNOGLOBULIN) AND LRR(LEUCINE RICH REPEAT) DOMAINS"/>
    <property type="match status" value="1"/>
</dbReference>
<reference evidence="4 5" key="1">
    <citation type="journal article" date="2018" name="Sci. Rep.">
        <title>Genomic signatures of local adaptation to the degree of environmental predictability in rotifers.</title>
        <authorList>
            <person name="Franch-Gras L."/>
            <person name="Hahn C."/>
            <person name="Garcia-Roger E.M."/>
            <person name="Carmona M.J."/>
            <person name="Serra M."/>
            <person name="Gomez A."/>
        </authorList>
    </citation>
    <scope>NUCLEOTIDE SEQUENCE [LARGE SCALE GENOMIC DNA]</scope>
    <source>
        <strain evidence="4">HYR1</strain>
    </source>
</reference>
<evidence type="ECO:0000313" key="4">
    <source>
        <dbReference type="EMBL" id="RNA07171.1"/>
    </source>
</evidence>
<comment type="caution">
    <text evidence="4">The sequence shown here is derived from an EMBL/GenBank/DDBJ whole genome shotgun (WGS) entry which is preliminary data.</text>
</comment>
<dbReference type="OrthoDB" id="1055097at2759"/>
<dbReference type="SMART" id="SM00369">
    <property type="entry name" value="LRR_TYP"/>
    <property type="match status" value="5"/>
</dbReference>
<evidence type="ECO:0000256" key="2">
    <source>
        <dbReference type="ARBA" id="ARBA00022737"/>
    </source>
</evidence>
<keyword evidence="3" id="KW-0732">Signal</keyword>
<dbReference type="PANTHER" id="PTHR24366:SF96">
    <property type="entry name" value="LEUCINE RICH REPEAT CONTAINING 53"/>
    <property type="match status" value="1"/>
</dbReference>